<dbReference type="EMBL" id="LR824561">
    <property type="protein sequence ID" value="CAH1643928.1"/>
    <property type="molecule type" value="Genomic_DNA"/>
</dbReference>
<reference evidence="1" key="1">
    <citation type="submission" date="2022-02" db="EMBL/GenBank/DDBJ databases">
        <authorList>
            <person name="King R."/>
        </authorList>
    </citation>
    <scope>NUCLEOTIDE SEQUENCE</scope>
</reference>
<dbReference type="Proteomes" id="UP001153321">
    <property type="component" value="Chromosome 30"/>
</dbReference>
<evidence type="ECO:0000313" key="1">
    <source>
        <dbReference type="EMBL" id="CAH1643928.1"/>
    </source>
</evidence>
<sequence length="62" mass="7107">MIGTYSVSKRTQRWPLCIFFELLNIGGLNTYIIQKANYLSSDNFALGDFIKTLEISLIQPHL</sequence>
<name>A0A9P0IBL2_SPOLI</name>
<keyword evidence="2" id="KW-1185">Reference proteome</keyword>
<dbReference type="AlphaFoldDB" id="A0A9P0IBL2"/>
<protein>
    <submittedName>
        <fullName evidence="1">Uncharacterized protein</fullName>
    </submittedName>
</protein>
<gene>
    <name evidence="1" type="ORF">SPLIT_LOCUS9282</name>
</gene>
<evidence type="ECO:0000313" key="2">
    <source>
        <dbReference type="Proteomes" id="UP001153321"/>
    </source>
</evidence>
<organism evidence="1 2">
    <name type="scientific">Spodoptera littoralis</name>
    <name type="common">Egyptian cotton leafworm</name>
    <dbReference type="NCBI Taxonomy" id="7109"/>
    <lineage>
        <taxon>Eukaryota</taxon>
        <taxon>Metazoa</taxon>
        <taxon>Ecdysozoa</taxon>
        <taxon>Arthropoda</taxon>
        <taxon>Hexapoda</taxon>
        <taxon>Insecta</taxon>
        <taxon>Pterygota</taxon>
        <taxon>Neoptera</taxon>
        <taxon>Endopterygota</taxon>
        <taxon>Lepidoptera</taxon>
        <taxon>Glossata</taxon>
        <taxon>Ditrysia</taxon>
        <taxon>Noctuoidea</taxon>
        <taxon>Noctuidae</taxon>
        <taxon>Amphipyrinae</taxon>
        <taxon>Spodoptera</taxon>
    </lineage>
</organism>
<accession>A0A9P0IBL2</accession>
<proteinExistence type="predicted"/>